<name>A0A1I3PQ45_9FLAO</name>
<protein>
    <submittedName>
        <fullName evidence="2">Uncharacterized protein</fullName>
    </submittedName>
</protein>
<dbReference type="AlphaFoldDB" id="A0A1I3PQ45"/>
<keyword evidence="1" id="KW-0732">Signal</keyword>
<sequence>MRKTATKLILIIILNLFTVNNLCAQNTNRHYEFKIDSTKLILGNIIIIEIYTESNDIEVELPKSKAFKFIGVKTDSTQLTSKITNISNTPNSNRYIKIAQFEIKEAGELNFPSIKIITPTVTFKTEEQKIRVMTIEDYKNKNNSFPFINNEEHPEIKKGILSEFVLTKNKSYNPKDTLFGSIRIYTRFSNPIIPYGIEKSKNEWDIIPINKKGISNGLVKKNGKLYQCYDIYFLKIASHNKKNESFKNFNLKSIIKVPFEKSKGLLATIYRNYIILKIITTELTE</sequence>
<accession>A0A1I3PQ45</accession>
<dbReference type="Proteomes" id="UP000199559">
    <property type="component" value="Unassembled WGS sequence"/>
</dbReference>
<feature type="chain" id="PRO_5011722051" evidence="1">
    <location>
        <begin position="25"/>
        <end position="285"/>
    </location>
</feature>
<gene>
    <name evidence="2" type="ORF">SAMN05443431_105218</name>
</gene>
<evidence type="ECO:0000313" key="3">
    <source>
        <dbReference type="Proteomes" id="UP000199559"/>
    </source>
</evidence>
<dbReference type="EMBL" id="FORM01000005">
    <property type="protein sequence ID" value="SFJ23595.1"/>
    <property type="molecule type" value="Genomic_DNA"/>
</dbReference>
<organism evidence="2 3">
    <name type="scientific">Olleya namhaensis</name>
    <dbReference type="NCBI Taxonomy" id="1144750"/>
    <lineage>
        <taxon>Bacteria</taxon>
        <taxon>Pseudomonadati</taxon>
        <taxon>Bacteroidota</taxon>
        <taxon>Flavobacteriia</taxon>
        <taxon>Flavobacteriales</taxon>
        <taxon>Flavobacteriaceae</taxon>
    </lineage>
</organism>
<dbReference type="RefSeq" id="WP_090839942.1">
    <property type="nucleotide sequence ID" value="NZ_FORM01000005.1"/>
</dbReference>
<reference evidence="3" key="1">
    <citation type="submission" date="2016-10" db="EMBL/GenBank/DDBJ databases">
        <authorList>
            <person name="Varghese N."/>
            <person name="Submissions S."/>
        </authorList>
    </citation>
    <scope>NUCLEOTIDE SEQUENCE [LARGE SCALE GENOMIC DNA]</scope>
    <source>
        <strain evidence="3">DSM 28881</strain>
    </source>
</reference>
<evidence type="ECO:0000256" key="1">
    <source>
        <dbReference type="SAM" id="SignalP"/>
    </source>
</evidence>
<evidence type="ECO:0000313" key="2">
    <source>
        <dbReference type="EMBL" id="SFJ23595.1"/>
    </source>
</evidence>
<keyword evidence="3" id="KW-1185">Reference proteome</keyword>
<feature type="signal peptide" evidence="1">
    <location>
        <begin position="1"/>
        <end position="24"/>
    </location>
</feature>
<proteinExistence type="predicted"/>